<dbReference type="InterPro" id="IPR000182">
    <property type="entry name" value="GNAT_dom"/>
</dbReference>
<dbReference type="EMBL" id="VSDO01000006">
    <property type="protein sequence ID" value="TYA10394.1"/>
    <property type="molecule type" value="Genomic_DNA"/>
</dbReference>
<gene>
    <name evidence="2" type="ORF">FRY98_25205</name>
</gene>
<dbReference type="GO" id="GO:0016747">
    <property type="term" value="F:acyltransferase activity, transferring groups other than amino-acyl groups"/>
    <property type="evidence" value="ECO:0007669"/>
    <property type="project" value="InterPro"/>
</dbReference>
<comment type="caution">
    <text evidence="2">The sequence shown here is derived from an EMBL/GenBank/DDBJ whole genome shotgun (WGS) entry which is preliminary data.</text>
</comment>
<dbReference type="OrthoDB" id="9803772at2"/>
<accession>A0A5D0CMJ3</accession>
<evidence type="ECO:0000259" key="1">
    <source>
        <dbReference type="PROSITE" id="PS51186"/>
    </source>
</evidence>
<proteinExistence type="predicted"/>
<dbReference type="Gene3D" id="3.40.630.30">
    <property type="match status" value="1"/>
</dbReference>
<dbReference type="Pfam" id="PF13508">
    <property type="entry name" value="Acetyltransf_7"/>
    <property type="match status" value="1"/>
</dbReference>
<reference evidence="2 3" key="1">
    <citation type="submission" date="2019-08" db="EMBL/GenBank/DDBJ databases">
        <title>Genome sequencing of Paenibacillus faecis DSM 23593(T).</title>
        <authorList>
            <person name="Kook J.-K."/>
            <person name="Park S.-N."/>
            <person name="Lim Y.K."/>
        </authorList>
    </citation>
    <scope>NUCLEOTIDE SEQUENCE [LARGE SCALE GENOMIC DNA]</scope>
    <source>
        <strain evidence="2 3">DSM 23593</strain>
    </source>
</reference>
<dbReference type="InterPro" id="IPR016181">
    <property type="entry name" value="Acyl_CoA_acyltransferase"/>
</dbReference>
<dbReference type="CDD" id="cd04301">
    <property type="entry name" value="NAT_SF"/>
    <property type="match status" value="1"/>
</dbReference>
<dbReference type="SUPFAM" id="SSF55729">
    <property type="entry name" value="Acyl-CoA N-acyltransferases (Nat)"/>
    <property type="match status" value="1"/>
</dbReference>
<organism evidence="2 3">
    <name type="scientific">Paenibacillus faecis</name>
    <dbReference type="NCBI Taxonomy" id="862114"/>
    <lineage>
        <taxon>Bacteria</taxon>
        <taxon>Bacillati</taxon>
        <taxon>Bacillota</taxon>
        <taxon>Bacilli</taxon>
        <taxon>Bacillales</taxon>
        <taxon>Paenibacillaceae</taxon>
        <taxon>Paenibacillus</taxon>
    </lineage>
</organism>
<evidence type="ECO:0000313" key="3">
    <source>
        <dbReference type="Proteomes" id="UP000325218"/>
    </source>
</evidence>
<evidence type="ECO:0000313" key="2">
    <source>
        <dbReference type="EMBL" id="TYA10394.1"/>
    </source>
</evidence>
<keyword evidence="2" id="KW-0808">Transferase</keyword>
<keyword evidence="3" id="KW-1185">Reference proteome</keyword>
<dbReference type="PROSITE" id="PS51186">
    <property type="entry name" value="GNAT"/>
    <property type="match status" value="1"/>
</dbReference>
<dbReference type="Proteomes" id="UP000325218">
    <property type="component" value="Unassembled WGS sequence"/>
</dbReference>
<feature type="domain" description="N-acetyltransferase" evidence="1">
    <location>
        <begin position="3"/>
        <end position="168"/>
    </location>
</feature>
<protein>
    <submittedName>
        <fullName evidence="2">GNAT family N-acetyltransferase</fullName>
    </submittedName>
</protein>
<dbReference type="AlphaFoldDB" id="A0A5D0CMJ3"/>
<sequence>MNLHIRKMTEKDPIVISNAFEEQGWHKSVELYHKYVKEQGCGERISLVAELEGEFAGYVNVIWSSYYDYFRECNIPEVCDFNVLKKYQRRGIGSKLMDKAEEIIREKSRVAGIGVGLFSDYGNAQILYIKRGYIPDGKGIHNGERYVKHGDSIIVNDDIVLYLKKQLMN</sequence>
<name>A0A5D0CMJ3_9BACL</name>